<feature type="binding site" evidence="5">
    <location>
        <position position="17"/>
    </location>
    <ligand>
        <name>Mg(2+)</name>
        <dbReference type="ChEBI" id="CHEBI:18420"/>
    </ligand>
</feature>
<dbReference type="GO" id="GO:0005886">
    <property type="term" value="C:plasma membrane"/>
    <property type="evidence" value="ECO:0007669"/>
    <property type="project" value="TreeGrafter"/>
</dbReference>
<evidence type="ECO:0000256" key="3">
    <source>
        <dbReference type="ARBA" id="ARBA00022842"/>
    </source>
</evidence>
<comment type="similarity">
    <text evidence="4">Belongs to the UPP synthase family. Z-FPP synthase subfamily.</text>
</comment>
<feature type="binding site" evidence="5">
    <location>
        <position position="68"/>
    </location>
    <ligand>
        <name>substrate</name>
    </ligand>
</feature>
<keyword evidence="1 5" id="KW-0808">Transferase</keyword>
<dbReference type="PANTHER" id="PTHR10291:SF43">
    <property type="entry name" value="DEHYDRODOLICHYL DIPHOSPHATE SYNTHASE COMPLEX SUBUNIT DHDDS"/>
    <property type="match status" value="1"/>
</dbReference>
<dbReference type="GO" id="GO:0016094">
    <property type="term" value="P:polyprenol biosynthetic process"/>
    <property type="evidence" value="ECO:0007669"/>
    <property type="project" value="TreeGrafter"/>
</dbReference>
<dbReference type="NCBIfam" id="TIGR00055">
    <property type="entry name" value="uppS"/>
    <property type="match status" value="1"/>
</dbReference>
<reference evidence="6" key="1">
    <citation type="journal article" date="2006" name="J. Ind. Microbiol. Biotechnol.">
        <title>The lipopeptide antibiotic A54145 biosynthetic gene cluster from Streptomyces fradiae.</title>
        <authorList>
            <person name="Miao V."/>
            <person name="Brost R."/>
            <person name="Chapple J."/>
            <person name="She K."/>
            <person name="Coeffet-Le Gal M.F."/>
            <person name="Baltz R.H."/>
        </authorList>
    </citation>
    <scope>NUCLEOTIDE SEQUENCE</scope>
    <source>
        <strain evidence="6">NRRL18158</strain>
    </source>
</reference>
<dbReference type="HAMAP" id="MF_01139">
    <property type="entry name" value="ISPT"/>
    <property type="match status" value="1"/>
</dbReference>
<dbReference type="GO" id="GO:0000287">
    <property type="term" value="F:magnesium ion binding"/>
    <property type="evidence" value="ECO:0007669"/>
    <property type="project" value="UniProtKB-UniRule"/>
</dbReference>
<feature type="binding site" evidence="5">
    <location>
        <position position="170"/>
    </location>
    <ligand>
        <name>substrate</name>
    </ligand>
</feature>
<evidence type="ECO:0000256" key="4">
    <source>
        <dbReference type="ARBA" id="ARBA00038453"/>
    </source>
</evidence>
<comment type="subunit">
    <text evidence="5">Homodimer.</text>
</comment>
<evidence type="ECO:0000256" key="1">
    <source>
        <dbReference type="ARBA" id="ARBA00022679"/>
    </source>
</evidence>
<feature type="active site" description="Proton acceptor" evidence="5">
    <location>
        <position position="65"/>
    </location>
</feature>
<dbReference type="EMBL" id="DQ118863">
    <property type="protein sequence ID" value="AAZ23097.1"/>
    <property type="molecule type" value="Genomic_DNA"/>
</dbReference>
<dbReference type="SUPFAM" id="SSF64005">
    <property type="entry name" value="Undecaprenyl diphosphate synthase"/>
    <property type="match status" value="1"/>
</dbReference>
<dbReference type="Pfam" id="PF01255">
    <property type="entry name" value="Prenyltransf"/>
    <property type="match status" value="1"/>
</dbReference>
<sequence>MNPETTPQCHHVAVIPDGNRRWAKRRGLDSGAGHAEGARRAVSLAEWCRDWGISHLTVFLMSRSNFNRPDEELAPLLEAVEGVFSRLSAVPATSLSTIGDLGLLPASSRQRIEGAVGLSPDRPDLHVNLAVGYDSEDEIRHAVHSVITDGADIKDALALAGQPDVDLVIRTSGERRLSGFLPLQTAMAELHFTDTLWPDFGRSDFELAVKDFFTRQRRYGL</sequence>
<evidence type="ECO:0000313" key="6">
    <source>
        <dbReference type="EMBL" id="AAZ23097.1"/>
    </source>
</evidence>
<dbReference type="GO" id="GO:0033850">
    <property type="term" value="F:Z-farnesyl diphosphate synthase activity"/>
    <property type="evidence" value="ECO:0007669"/>
    <property type="project" value="TreeGrafter"/>
</dbReference>
<dbReference type="InterPro" id="IPR036424">
    <property type="entry name" value="UPP_synth-like_sf"/>
</dbReference>
<keyword evidence="3 5" id="KW-0460">Magnesium</keyword>
<feature type="binding site" evidence="5">
    <location>
        <position position="22"/>
    </location>
    <ligand>
        <name>substrate</name>
    </ligand>
</feature>
<feature type="binding site" evidence="5">
    <location>
        <position position="189"/>
    </location>
    <ligand>
        <name>Mg(2+)</name>
        <dbReference type="ChEBI" id="CHEBI:18420"/>
    </ligand>
</feature>
<feature type="binding site" evidence="5">
    <location>
        <begin position="176"/>
        <end position="178"/>
    </location>
    <ligand>
        <name>substrate</name>
    </ligand>
</feature>
<comment type="cofactor">
    <cofactor evidence="5">
        <name>Mg(2+)</name>
        <dbReference type="ChEBI" id="CHEBI:18420"/>
    </cofactor>
    <text evidence="5">Binds 2 magnesium ions per subunit.</text>
</comment>
<accession>Q45R63</accession>
<name>Q45R63_STRFR</name>
<dbReference type="GO" id="GO:0045547">
    <property type="term" value="F:ditrans,polycis-polyprenyl diphosphate synthase [(2E,6E)-farnesyl diphosphate specific] activity"/>
    <property type="evidence" value="ECO:0007669"/>
    <property type="project" value="TreeGrafter"/>
</dbReference>
<comment type="function">
    <text evidence="5">Catalyzes the condensation of isopentenyl diphosphate (IPP) with allylic pyrophosphates generating different type of terpenoids.</text>
</comment>
<proteinExistence type="inferred from homology"/>
<organism evidence="6">
    <name type="scientific">Streptomyces fradiae</name>
    <name type="common">Streptomyces roseoflavus</name>
    <dbReference type="NCBI Taxonomy" id="1906"/>
    <lineage>
        <taxon>Bacteria</taxon>
        <taxon>Bacillati</taxon>
        <taxon>Actinomycetota</taxon>
        <taxon>Actinomycetes</taxon>
        <taxon>Kitasatosporales</taxon>
        <taxon>Streptomycetaceae</taxon>
        <taxon>Streptomyces</taxon>
    </lineage>
</organism>
<dbReference type="InterPro" id="IPR018520">
    <property type="entry name" value="UPP_synth-like_CS"/>
</dbReference>
<dbReference type="EC" id="2.5.1.-" evidence="5"/>
<protein>
    <recommendedName>
        <fullName evidence="5">Isoprenyl transferase</fullName>
        <ecNumber evidence="5">2.5.1.-</ecNumber>
    </recommendedName>
</protein>
<feature type="binding site" evidence="5">
    <location>
        <begin position="18"/>
        <end position="21"/>
    </location>
    <ligand>
        <name>substrate</name>
    </ligand>
</feature>
<dbReference type="AlphaFoldDB" id="Q45R63"/>
<comment type="caution">
    <text evidence="5">Lacks conserved residue(s) required for the propagation of feature annotation.</text>
</comment>
<dbReference type="InterPro" id="IPR001441">
    <property type="entry name" value="UPP_synth-like"/>
</dbReference>
<feature type="binding site" evidence="5">
    <location>
        <position position="34"/>
    </location>
    <ligand>
        <name>substrate</name>
    </ligand>
</feature>
<feature type="binding site" evidence="5">
    <location>
        <position position="66"/>
    </location>
    <ligand>
        <name>substrate</name>
    </ligand>
</feature>
<dbReference type="CDD" id="cd00475">
    <property type="entry name" value="Cis_IPPS"/>
    <property type="match status" value="1"/>
</dbReference>
<dbReference type="PANTHER" id="PTHR10291">
    <property type="entry name" value="DEHYDRODOLICHYL DIPHOSPHATE SYNTHASE FAMILY MEMBER"/>
    <property type="match status" value="1"/>
</dbReference>
<feature type="active site" evidence="5">
    <location>
        <position position="17"/>
    </location>
</feature>
<dbReference type="PROSITE" id="PS01066">
    <property type="entry name" value="UPP_SYNTHASE"/>
    <property type="match status" value="1"/>
</dbReference>
<dbReference type="Gene3D" id="3.40.1180.10">
    <property type="entry name" value="Decaprenyl diphosphate synthase-like"/>
    <property type="match status" value="1"/>
</dbReference>
<evidence type="ECO:0000256" key="5">
    <source>
        <dbReference type="HAMAP-Rule" id="MF_01139"/>
    </source>
</evidence>
<evidence type="ECO:0000256" key="2">
    <source>
        <dbReference type="ARBA" id="ARBA00022723"/>
    </source>
</evidence>
<keyword evidence="2 5" id="KW-0479">Metal-binding</keyword>